<evidence type="ECO:0000313" key="2">
    <source>
        <dbReference type="EMBL" id="EPS69406.1"/>
    </source>
</evidence>
<dbReference type="EMBL" id="AUSU01002134">
    <property type="protein sequence ID" value="EPS69406.1"/>
    <property type="molecule type" value="Genomic_DNA"/>
</dbReference>
<feature type="non-terminal residue" evidence="2">
    <location>
        <position position="1"/>
    </location>
</feature>
<evidence type="ECO:0000313" key="3">
    <source>
        <dbReference type="Proteomes" id="UP000015453"/>
    </source>
</evidence>
<reference evidence="2 3" key="1">
    <citation type="journal article" date="2013" name="BMC Genomics">
        <title>The miniature genome of a carnivorous plant Genlisea aurea contains a low number of genes and short non-coding sequences.</title>
        <authorList>
            <person name="Leushkin E.V."/>
            <person name="Sutormin R.A."/>
            <person name="Nabieva E.R."/>
            <person name="Penin A.A."/>
            <person name="Kondrashov A.S."/>
            <person name="Logacheva M.D."/>
        </authorList>
    </citation>
    <scope>NUCLEOTIDE SEQUENCE [LARGE SCALE GENOMIC DNA]</scope>
</reference>
<feature type="compositionally biased region" description="Basic and acidic residues" evidence="1">
    <location>
        <begin position="356"/>
        <end position="396"/>
    </location>
</feature>
<feature type="compositionally biased region" description="Basic and acidic residues" evidence="1">
    <location>
        <begin position="106"/>
        <end position="119"/>
    </location>
</feature>
<dbReference type="OrthoDB" id="540503at2759"/>
<feature type="region of interest" description="Disordered" evidence="1">
    <location>
        <begin position="1"/>
        <end position="27"/>
    </location>
</feature>
<feature type="region of interest" description="Disordered" evidence="1">
    <location>
        <begin position="77"/>
        <end position="133"/>
    </location>
</feature>
<organism evidence="2 3">
    <name type="scientific">Genlisea aurea</name>
    <dbReference type="NCBI Taxonomy" id="192259"/>
    <lineage>
        <taxon>Eukaryota</taxon>
        <taxon>Viridiplantae</taxon>
        <taxon>Streptophyta</taxon>
        <taxon>Embryophyta</taxon>
        <taxon>Tracheophyta</taxon>
        <taxon>Spermatophyta</taxon>
        <taxon>Magnoliopsida</taxon>
        <taxon>eudicotyledons</taxon>
        <taxon>Gunneridae</taxon>
        <taxon>Pentapetalae</taxon>
        <taxon>asterids</taxon>
        <taxon>lamiids</taxon>
        <taxon>Lamiales</taxon>
        <taxon>Lentibulariaceae</taxon>
        <taxon>Genlisea</taxon>
    </lineage>
</organism>
<feature type="compositionally biased region" description="Polar residues" evidence="1">
    <location>
        <begin position="257"/>
        <end position="268"/>
    </location>
</feature>
<comment type="caution">
    <text evidence="2">The sequence shown here is derived from an EMBL/GenBank/DDBJ whole genome shotgun (WGS) entry which is preliminary data.</text>
</comment>
<feature type="compositionally biased region" description="Polar residues" evidence="1">
    <location>
        <begin position="322"/>
        <end position="336"/>
    </location>
</feature>
<feature type="region of interest" description="Disordered" evidence="1">
    <location>
        <begin position="210"/>
        <end position="488"/>
    </location>
</feature>
<name>S8CWU0_9LAMI</name>
<feature type="compositionally biased region" description="Basic and acidic residues" evidence="1">
    <location>
        <begin position="408"/>
        <end position="422"/>
    </location>
</feature>
<accession>S8CWU0</accession>
<feature type="region of interest" description="Disordered" evidence="1">
    <location>
        <begin position="167"/>
        <end position="194"/>
    </location>
</feature>
<feature type="region of interest" description="Disordered" evidence="1">
    <location>
        <begin position="504"/>
        <end position="530"/>
    </location>
</feature>
<feature type="compositionally biased region" description="Polar residues" evidence="1">
    <location>
        <begin position="300"/>
        <end position="312"/>
    </location>
</feature>
<feature type="compositionally biased region" description="Polar residues" evidence="1">
    <location>
        <begin position="178"/>
        <end position="194"/>
    </location>
</feature>
<protein>
    <submittedName>
        <fullName evidence="2">Uncharacterized protein</fullName>
    </submittedName>
</protein>
<proteinExistence type="predicted"/>
<dbReference type="Pfam" id="PF15996">
    <property type="entry name" value="PNISR"/>
    <property type="match status" value="1"/>
</dbReference>
<sequence>HDPTAMPPPASGHLGPIFPPGPGFQPTVPIGAAFGVSSAVVPHPASFPGDTYGISERPKKASVPNWLREEIIKNRTALASSAPDIQKDDAQSVEEDINDTYFSKRAQADSRSIDSAKSMEDDEEDEDEMEAARSAAINQEIKRILTEVLLKVTDELFDEIATKVLREDGISSEDSDASKIQNLESTPSLTANASTKVLLPAKNIDGDYEEVREKSDSGSHGDLLGLASYASDEEEENTQSSIQLNQPALSSDKILESSRNIENCSLSEANDKGTNLAGFETDDAKTGWKSGNPRSKDFDNSATSYLPSSSGRLSDVEAYDSENASGISKLKNSSIRKSVERTEEPDDTSQLKHNSNRSDESDGCETIKHLSKQEQRDPERSKEVMDGNEEKEVASHEKRRQTNGRVNYDSDSKEKGRMDVMKKSGSKSEASPFRGKEGRIDIRSESRNSLRDGEVEKQQVKSMDEKKERVRIRGREGKDDSSDESSGYSKRYFFGAQIACMKLHHSRRNKSPSPVRSRKRACFTHDENYN</sequence>
<feature type="compositionally biased region" description="Basic residues" evidence="1">
    <location>
        <begin position="504"/>
        <end position="522"/>
    </location>
</feature>
<evidence type="ECO:0000256" key="1">
    <source>
        <dbReference type="SAM" id="MobiDB-lite"/>
    </source>
</evidence>
<gene>
    <name evidence="2" type="ORF">M569_05361</name>
</gene>
<feature type="compositionally biased region" description="Basic and acidic residues" evidence="1">
    <location>
        <begin position="210"/>
        <end position="219"/>
    </location>
</feature>
<feature type="compositionally biased region" description="Polar residues" evidence="1">
    <location>
        <begin position="238"/>
        <end position="249"/>
    </location>
</feature>
<feature type="compositionally biased region" description="Acidic residues" evidence="1">
    <location>
        <begin position="120"/>
        <end position="129"/>
    </location>
</feature>
<feature type="compositionally biased region" description="Pro residues" evidence="1">
    <location>
        <begin position="1"/>
        <end position="10"/>
    </location>
</feature>
<dbReference type="InterPro" id="IPR031937">
    <property type="entry name" value="PNISR"/>
</dbReference>
<feature type="compositionally biased region" description="Basic and acidic residues" evidence="1">
    <location>
        <begin position="434"/>
        <end position="480"/>
    </location>
</feature>
<keyword evidence="3" id="KW-1185">Reference proteome</keyword>
<dbReference type="Proteomes" id="UP000015453">
    <property type="component" value="Unassembled WGS sequence"/>
</dbReference>
<dbReference type="AlphaFoldDB" id="S8CWU0"/>